<proteinExistence type="inferred from homology"/>
<keyword evidence="2 4" id="KW-0547">Nucleotide-binding</keyword>
<evidence type="ECO:0000313" key="6">
    <source>
        <dbReference type="EMBL" id="MBB6226731.1"/>
    </source>
</evidence>
<dbReference type="GO" id="GO:0035999">
    <property type="term" value="P:tetrahydrofolate interconversion"/>
    <property type="evidence" value="ECO:0007669"/>
    <property type="project" value="TreeGrafter"/>
</dbReference>
<dbReference type="InterPro" id="IPR024185">
    <property type="entry name" value="FTHF_cligase-like_sf"/>
</dbReference>
<dbReference type="GO" id="GO:0005524">
    <property type="term" value="F:ATP binding"/>
    <property type="evidence" value="ECO:0007669"/>
    <property type="project" value="UniProtKB-KW"/>
</dbReference>
<dbReference type="Proteomes" id="UP000538147">
    <property type="component" value="Unassembled WGS sequence"/>
</dbReference>
<keyword evidence="6" id="KW-0436">Ligase</keyword>
<dbReference type="EC" id="6.3.3.2" evidence="5"/>
<keyword evidence="5" id="KW-0460">Magnesium</keyword>
<dbReference type="GO" id="GO:0030272">
    <property type="term" value="F:5-formyltetrahydrofolate cyclo-ligase activity"/>
    <property type="evidence" value="ECO:0007669"/>
    <property type="project" value="UniProtKB-EC"/>
</dbReference>
<evidence type="ECO:0000256" key="2">
    <source>
        <dbReference type="ARBA" id="ARBA00022741"/>
    </source>
</evidence>
<dbReference type="RefSeq" id="WP_184195987.1">
    <property type="nucleotide sequence ID" value="NZ_BMOX01000009.1"/>
</dbReference>
<keyword evidence="3 4" id="KW-0067">ATP-binding</keyword>
<keyword evidence="5" id="KW-0479">Metal-binding</keyword>
<sequence>MQTTHGGPATLSSDSKRAARQLYRDRRQAFVASLSPAAREASDRQLATMATPLLTRPEAALPVASYASIGDEIDPQFVERLFAAHGFPRITGRDLSFHLADWKDLVPGPLGIPQPAPTAPIFTPRLLLVPLIAATLEGVRLGQGGGYYDRTLARLRTLGPVVAVGLAWECQIAELLPHEPHDQRLDWIATPQRLVDCAANR</sequence>
<dbReference type="Gene3D" id="3.40.50.10420">
    <property type="entry name" value="NagB/RpiA/CoA transferase-like"/>
    <property type="match status" value="1"/>
</dbReference>
<evidence type="ECO:0000256" key="5">
    <source>
        <dbReference type="RuleBase" id="RU361279"/>
    </source>
</evidence>
<dbReference type="InterPro" id="IPR002698">
    <property type="entry name" value="FTHF_cligase"/>
</dbReference>
<comment type="cofactor">
    <cofactor evidence="5">
        <name>Mg(2+)</name>
        <dbReference type="ChEBI" id="CHEBI:18420"/>
    </cofactor>
</comment>
<dbReference type="PANTHER" id="PTHR23407">
    <property type="entry name" value="ATPASE INHIBITOR/5-FORMYLTETRAHYDROFOLATE CYCLO-LIGASE"/>
    <property type="match status" value="1"/>
</dbReference>
<feature type="binding site" evidence="4">
    <location>
        <begin position="140"/>
        <end position="148"/>
    </location>
    <ligand>
        <name>ATP</name>
        <dbReference type="ChEBI" id="CHEBI:30616"/>
    </ligand>
</feature>
<organism evidence="6 7">
    <name type="scientific">Polymorphobacter multimanifer</name>
    <dbReference type="NCBI Taxonomy" id="1070431"/>
    <lineage>
        <taxon>Bacteria</taxon>
        <taxon>Pseudomonadati</taxon>
        <taxon>Pseudomonadota</taxon>
        <taxon>Alphaproteobacteria</taxon>
        <taxon>Sphingomonadales</taxon>
        <taxon>Sphingosinicellaceae</taxon>
        <taxon>Polymorphobacter</taxon>
    </lineage>
</organism>
<comment type="similarity">
    <text evidence="1 5">Belongs to the 5-formyltetrahydrofolate cyclo-ligase family.</text>
</comment>
<dbReference type="EMBL" id="JACIIV010000005">
    <property type="protein sequence ID" value="MBB6226731.1"/>
    <property type="molecule type" value="Genomic_DNA"/>
</dbReference>
<comment type="catalytic activity">
    <reaction evidence="5">
        <text>(6S)-5-formyl-5,6,7,8-tetrahydrofolate + ATP = (6R)-5,10-methenyltetrahydrofolate + ADP + phosphate</text>
        <dbReference type="Rhea" id="RHEA:10488"/>
        <dbReference type="ChEBI" id="CHEBI:30616"/>
        <dbReference type="ChEBI" id="CHEBI:43474"/>
        <dbReference type="ChEBI" id="CHEBI:57455"/>
        <dbReference type="ChEBI" id="CHEBI:57457"/>
        <dbReference type="ChEBI" id="CHEBI:456216"/>
        <dbReference type="EC" id="6.3.3.2"/>
    </reaction>
</comment>
<feature type="binding site" evidence="4">
    <location>
        <position position="72"/>
    </location>
    <ligand>
        <name>substrate</name>
    </ligand>
</feature>
<comment type="caution">
    <text evidence="6">The sequence shown here is derived from an EMBL/GenBank/DDBJ whole genome shotgun (WGS) entry which is preliminary data.</text>
</comment>
<dbReference type="SUPFAM" id="SSF100950">
    <property type="entry name" value="NagB/RpiA/CoA transferase-like"/>
    <property type="match status" value="1"/>
</dbReference>
<dbReference type="GO" id="GO:0046872">
    <property type="term" value="F:metal ion binding"/>
    <property type="evidence" value="ECO:0007669"/>
    <property type="project" value="UniProtKB-KW"/>
</dbReference>
<dbReference type="InterPro" id="IPR037171">
    <property type="entry name" value="NagB/RpiA_transferase-like"/>
</dbReference>
<dbReference type="Pfam" id="PF01812">
    <property type="entry name" value="5-FTHF_cyc-lig"/>
    <property type="match status" value="1"/>
</dbReference>
<dbReference type="NCBIfam" id="TIGR02727">
    <property type="entry name" value="MTHFS_bact"/>
    <property type="match status" value="1"/>
</dbReference>
<reference evidence="6 7" key="1">
    <citation type="submission" date="2020-08" db="EMBL/GenBank/DDBJ databases">
        <title>Genomic Encyclopedia of Type Strains, Phase IV (KMG-IV): sequencing the most valuable type-strain genomes for metagenomic binning, comparative biology and taxonomic classification.</title>
        <authorList>
            <person name="Goeker M."/>
        </authorList>
    </citation>
    <scope>NUCLEOTIDE SEQUENCE [LARGE SCALE GENOMIC DNA]</scope>
    <source>
        <strain evidence="6 7">DSM 102189</strain>
    </source>
</reference>
<dbReference type="PANTHER" id="PTHR23407:SF1">
    <property type="entry name" value="5-FORMYLTETRAHYDROFOLATE CYCLO-LIGASE"/>
    <property type="match status" value="1"/>
</dbReference>
<evidence type="ECO:0000256" key="4">
    <source>
        <dbReference type="PIRSR" id="PIRSR006806-1"/>
    </source>
</evidence>
<evidence type="ECO:0000256" key="1">
    <source>
        <dbReference type="ARBA" id="ARBA00010638"/>
    </source>
</evidence>
<evidence type="ECO:0000313" key="7">
    <source>
        <dbReference type="Proteomes" id="UP000538147"/>
    </source>
</evidence>
<gene>
    <name evidence="6" type="ORF">FHS79_000889</name>
</gene>
<protein>
    <recommendedName>
        <fullName evidence="5">5-formyltetrahydrofolate cyclo-ligase</fullName>
        <ecNumber evidence="5">6.3.3.2</ecNumber>
    </recommendedName>
</protein>
<dbReference type="AlphaFoldDB" id="A0A841L5H1"/>
<dbReference type="PIRSF" id="PIRSF006806">
    <property type="entry name" value="FTHF_cligase"/>
    <property type="match status" value="1"/>
</dbReference>
<keyword evidence="7" id="KW-1185">Reference proteome</keyword>
<evidence type="ECO:0000256" key="3">
    <source>
        <dbReference type="ARBA" id="ARBA00022840"/>
    </source>
</evidence>
<dbReference type="GO" id="GO:0009396">
    <property type="term" value="P:folic acid-containing compound biosynthetic process"/>
    <property type="evidence" value="ECO:0007669"/>
    <property type="project" value="TreeGrafter"/>
</dbReference>
<accession>A0A841L5H1</accession>
<name>A0A841L5H1_9SPHN</name>